<dbReference type="Gene3D" id="3.30.70.270">
    <property type="match status" value="1"/>
</dbReference>
<comment type="caution">
    <text evidence="11">The sequence shown here is derived from an EMBL/GenBank/DDBJ whole genome shotgun (WGS) entry which is preliminary data.</text>
</comment>
<keyword evidence="13" id="KW-1185">Reference proteome</keyword>
<dbReference type="InterPro" id="IPR043128">
    <property type="entry name" value="Rev_trsase/Diguanyl_cyclase"/>
</dbReference>
<dbReference type="GO" id="GO:0003676">
    <property type="term" value="F:nucleic acid binding"/>
    <property type="evidence" value="ECO:0007669"/>
    <property type="project" value="InterPro"/>
</dbReference>
<dbReference type="Pfam" id="PF00665">
    <property type="entry name" value="rve"/>
    <property type="match status" value="1"/>
</dbReference>
<dbReference type="PANTHER" id="PTHR37984:SF5">
    <property type="entry name" value="PROTEIN NYNRIN-LIKE"/>
    <property type="match status" value="1"/>
</dbReference>
<evidence type="ECO:0000256" key="2">
    <source>
        <dbReference type="ARBA" id="ARBA00022679"/>
    </source>
</evidence>
<dbReference type="PANTHER" id="PTHR37984">
    <property type="entry name" value="PROTEIN CBG26694"/>
    <property type="match status" value="1"/>
</dbReference>
<dbReference type="EC" id="2.7.7.49" evidence="1"/>
<accession>A0A814V145</accession>
<evidence type="ECO:0000256" key="5">
    <source>
        <dbReference type="ARBA" id="ARBA00022759"/>
    </source>
</evidence>
<evidence type="ECO:0000259" key="10">
    <source>
        <dbReference type="PROSITE" id="PS50994"/>
    </source>
</evidence>
<evidence type="ECO:0000259" key="9">
    <source>
        <dbReference type="PROSITE" id="PS50878"/>
    </source>
</evidence>
<keyword evidence="4" id="KW-0540">Nuclease</keyword>
<organism evidence="11 13">
    <name type="scientific">Didymodactylos carnosus</name>
    <dbReference type="NCBI Taxonomy" id="1234261"/>
    <lineage>
        <taxon>Eukaryota</taxon>
        <taxon>Metazoa</taxon>
        <taxon>Spiralia</taxon>
        <taxon>Gnathifera</taxon>
        <taxon>Rotifera</taxon>
        <taxon>Eurotatoria</taxon>
        <taxon>Bdelloidea</taxon>
        <taxon>Philodinida</taxon>
        <taxon>Philodinidae</taxon>
        <taxon>Didymodactylos</taxon>
    </lineage>
</organism>
<dbReference type="EMBL" id="CAJOBC010007886">
    <property type="protein sequence ID" value="CAF3946244.1"/>
    <property type="molecule type" value="Genomic_DNA"/>
</dbReference>
<name>A0A814V145_9BILA</name>
<evidence type="ECO:0000256" key="1">
    <source>
        <dbReference type="ARBA" id="ARBA00012493"/>
    </source>
</evidence>
<keyword evidence="7" id="KW-0695">RNA-directed DNA polymerase</keyword>
<dbReference type="Proteomes" id="UP000663829">
    <property type="component" value="Unassembled WGS sequence"/>
</dbReference>
<keyword evidence="6" id="KW-0378">Hydrolase</keyword>
<feature type="domain" description="Integrase catalytic" evidence="10">
    <location>
        <begin position="900"/>
        <end position="1059"/>
    </location>
</feature>
<dbReference type="Gene3D" id="3.30.420.10">
    <property type="entry name" value="Ribonuclease H-like superfamily/Ribonuclease H"/>
    <property type="match status" value="1"/>
</dbReference>
<dbReference type="InterPro" id="IPR021109">
    <property type="entry name" value="Peptidase_aspartic_dom_sf"/>
</dbReference>
<gene>
    <name evidence="11" type="ORF">GPM918_LOCUS22751</name>
    <name evidence="12" type="ORF">SRO942_LOCUS22746</name>
</gene>
<feature type="compositionally biased region" description="Polar residues" evidence="8">
    <location>
        <begin position="731"/>
        <end position="745"/>
    </location>
</feature>
<dbReference type="EMBL" id="CAJNOQ010007886">
    <property type="protein sequence ID" value="CAF1181950.1"/>
    <property type="molecule type" value="Genomic_DNA"/>
</dbReference>
<dbReference type="Proteomes" id="UP000681722">
    <property type="component" value="Unassembled WGS sequence"/>
</dbReference>
<dbReference type="GO" id="GO:0003964">
    <property type="term" value="F:RNA-directed DNA polymerase activity"/>
    <property type="evidence" value="ECO:0007669"/>
    <property type="project" value="UniProtKB-KW"/>
</dbReference>
<dbReference type="GO" id="GO:0004519">
    <property type="term" value="F:endonuclease activity"/>
    <property type="evidence" value="ECO:0007669"/>
    <property type="project" value="UniProtKB-KW"/>
</dbReference>
<dbReference type="InterPro" id="IPR041588">
    <property type="entry name" value="Integrase_H2C2"/>
</dbReference>
<dbReference type="GO" id="GO:0016787">
    <property type="term" value="F:hydrolase activity"/>
    <property type="evidence" value="ECO:0007669"/>
    <property type="project" value="UniProtKB-KW"/>
</dbReference>
<evidence type="ECO:0000313" key="13">
    <source>
        <dbReference type="Proteomes" id="UP000663829"/>
    </source>
</evidence>
<dbReference type="PROSITE" id="PS50878">
    <property type="entry name" value="RT_POL"/>
    <property type="match status" value="1"/>
</dbReference>
<evidence type="ECO:0000313" key="11">
    <source>
        <dbReference type="EMBL" id="CAF1181950.1"/>
    </source>
</evidence>
<dbReference type="InterPro" id="IPR050951">
    <property type="entry name" value="Retrovirus_Pol_polyprotein"/>
</dbReference>
<protein>
    <recommendedName>
        <fullName evidence="1">RNA-directed DNA polymerase</fullName>
        <ecNumber evidence="1">2.7.7.49</ecNumber>
    </recommendedName>
</protein>
<dbReference type="Gene3D" id="2.40.70.10">
    <property type="entry name" value="Acid Proteases"/>
    <property type="match status" value="1"/>
</dbReference>
<keyword evidence="2" id="KW-0808">Transferase</keyword>
<dbReference type="CDD" id="cd01647">
    <property type="entry name" value="RT_LTR"/>
    <property type="match status" value="1"/>
</dbReference>
<dbReference type="AlphaFoldDB" id="A0A814V145"/>
<dbReference type="InterPro" id="IPR036397">
    <property type="entry name" value="RNaseH_sf"/>
</dbReference>
<dbReference type="Pfam" id="PF00078">
    <property type="entry name" value="RVT_1"/>
    <property type="match status" value="1"/>
</dbReference>
<evidence type="ECO:0000313" key="12">
    <source>
        <dbReference type="EMBL" id="CAF3946244.1"/>
    </source>
</evidence>
<proteinExistence type="predicted"/>
<dbReference type="Pfam" id="PF13975">
    <property type="entry name" value="gag-asp_proteas"/>
    <property type="match status" value="1"/>
</dbReference>
<dbReference type="SUPFAM" id="SSF53098">
    <property type="entry name" value="Ribonuclease H-like"/>
    <property type="match status" value="1"/>
</dbReference>
<evidence type="ECO:0000256" key="7">
    <source>
        <dbReference type="ARBA" id="ARBA00022918"/>
    </source>
</evidence>
<feature type="domain" description="Reverse transcriptase" evidence="9">
    <location>
        <begin position="302"/>
        <end position="482"/>
    </location>
</feature>
<sequence>MIDTGATNSIITERTLRQTKHKKFINRNHQKLTLADGYSPLEVIGTVELEIKLRSTVTTIQALVVKHLSVECLLGTDYINKYKMNIDAGSKSISITINNTTTTVSLDKNPENLRLPVRLINSVIISPYEEYSVNVSAGISKATVIFKPSFNLKQQIPLLMANSLINVHHHTITIPLYNPSPYPQYLSKGIILGTIRLSTDDPDFSTTPVINHIEQQLSENLTIEEKIDHLIKHIHEKNQHSMLKNALLNNKKPFDNSKPTVATTTLFHTINTKDNQSPPFDKQYPYYGEKKVALEKIIKELLAAGQISESHSQYKSPALLVSKSSGGHRLVMNYKRLNDITIKDGYDLPNMEETIQELGNGKNHYFSKLDLKSGFWQFPIDKKDRHKTAFSAFGKLYQWNVLPQGLKNAPPSFQRIMSKILEQCIGYSLVYLDDIIIYSKSFSEHCQHLQNVLNLLQQNNLQLNTIKCEIAKQEIDYLGHRISSDGIQPLNEKMQAILNLAEPKSLKQANEFVGNDSKPVILTTDFSINGISGVLQQEIEGQTRNLYYHSQLLDQHQKNYDIVAGEALAILLSCKRMKQFIQGRDLIIRTDHCPLCQMHRKKLRNNMANRISILLQEFNIIEIQHIQGKQNCLADYLSRNPIKQLDIDLLDPEYGIDTKQWSKNQKIPQFQDNFSILSNNSSHSLKGKHDFRVSSKNNNRQCDPPSETMNKPIVSINNTTSEPQHAIVSAVTRSSTRKQQQLTTINKDDSSSASEESDDPPSTTPFSCNKFDIKQLQEEQQKDPVIQKKFQEVKKDSHNKYYIIHGGFLFKLLPRHRRQEKRQLIYLPSSMIETLLQACHNDPIGGGHFSTQRTYMKLKEKYWWPDMRTTIENYIKACLPCQQFNISRKKKPGQLCPITPPEGPNQLLGIDFCGPLESSPSENRYVLTITDYFTRWVTAVALSNCSAQTTAEALFKHYICKFGVPTTILSDQGTHFQNQLLQALENKIGIHHIFSSVYHPQTNGMVERFNSTFIPQIAKLQDQESNNWDEFLDAVVFAYNTGVHAATRYSPFELLFGRKPQLPTDSPRQEVIFNKPNDYYKQLEKCLKVYHTSARQNTIHNQKLAKQRYDKNRPDPHYAIGDQVFVRVEGTRLKLDPRFSNIQDKYNSIPMIISKTNHPTYFVVDQQTNQEYRRHLNDLTPVRERQQF</sequence>
<dbReference type="PROSITE" id="PS50994">
    <property type="entry name" value="INTEGRASE"/>
    <property type="match status" value="1"/>
</dbReference>
<evidence type="ECO:0000256" key="4">
    <source>
        <dbReference type="ARBA" id="ARBA00022722"/>
    </source>
</evidence>
<reference evidence="11" key="1">
    <citation type="submission" date="2021-02" db="EMBL/GenBank/DDBJ databases">
        <authorList>
            <person name="Nowell W R."/>
        </authorList>
    </citation>
    <scope>NUCLEOTIDE SEQUENCE</scope>
</reference>
<dbReference type="Pfam" id="PF17921">
    <property type="entry name" value="Integrase_H2C2"/>
    <property type="match status" value="1"/>
</dbReference>
<keyword evidence="3" id="KW-0548">Nucleotidyltransferase</keyword>
<dbReference type="Pfam" id="PF17917">
    <property type="entry name" value="RT_RNaseH"/>
    <property type="match status" value="1"/>
</dbReference>
<dbReference type="Gene3D" id="1.10.340.70">
    <property type="match status" value="1"/>
</dbReference>
<dbReference type="InterPro" id="IPR012337">
    <property type="entry name" value="RNaseH-like_sf"/>
</dbReference>
<dbReference type="InterPro" id="IPR041373">
    <property type="entry name" value="RT_RNaseH"/>
</dbReference>
<dbReference type="InterPro" id="IPR001584">
    <property type="entry name" value="Integrase_cat-core"/>
</dbReference>
<dbReference type="InterPro" id="IPR000477">
    <property type="entry name" value="RT_dom"/>
</dbReference>
<dbReference type="SUPFAM" id="SSF56672">
    <property type="entry name" value="DNA/RNA polymerases"/>
    <property type="match status" value="1"/>
</dbReference>
<evidence type="ECO:0000256" key="3">
    <source>
        <dbReference type="ARBA" id="ARBA00022695"/>
    </source>
</evidence>
<dbReference type="InterPro" id="IPR043502">
    <property type="entry name" value="DNA/RNA_pol_sf"/>
</dbReference>
<evidence type="ECO:0000256" key="8">
    <source>
        <dbReference type="SAM" id="MobiDB-lite"/>
    </source>
</evidence>
<dbReference type="CDD" id="cd00303">
    <property type="entry name" value="retropepsin_like"/>
    <property type="match status" value="1"/>
</dbReference>
<dbReference type="Gene3D" id="3.10.10.10">
    <property type="entry name" value="HIV Type 1 Reverse Transcriptase, subunit A, domain 1"/>
    <property type="match status" value="1"/>
</dbReference>
<evidence type="ECO:0000256" key="6">
    <source>
        <dbReference type="ARBA" id="ARBA00022801"/>
    </source>
</evidence>
<dbReference type="OrthoDB" id="3268967at2759"/>
<feature type="region of interest" description="Disordered" evidence="8">
    <location>
        <begin position="681"/>
        <end position="768"/>
    </location>
</feature>
<dbReference type="CDD" id="cd09274">
    <property type="entry name" value="RNase_HI_RT_Ty3"/>
    <property type="match status" value="1"/>
</dbReference>
<dbReference type="FunFam" id="1.10.340.70:FF:000001">
    <property type="entry name" value="Retrovirus-related Pol polyprotein from transposon gypsy-like Protein"/>
    <property type="match status" value="1"/>
</dbReference>
<keyword evidence="5" id="KW-0255">Endonuclease</keyword>
<dbReference type="SUPFAM" id="SSF50630">
    <property type="entry name" value="Acid proteases"/>
    <property type="match status" value="1"/>
</dbReference>
<dbReference type="GO" id="GO:0015074">
    <property type="term" value="P:DNA integration"/>
    <property type="evidence" value="ECO:0007669"/>
    <property type="project" value="InterPro"/>
</dbReference>
<dbReference type="FunFam" id="3.30.420.10:FF:000032">
    <property type="entry name" value="Retrovirus-related Pol polyprotein from transposon 297-like Protein"/>
    <property type="match status" value="1"/>
</dbReference>